<dbReference type="InterPro" id="IPR001763">
    <property type="entry name" value="Rhodanese-like_dom"/>
</dbReference>
<feature type="domain" description="Rhodanese" evidence="2">
    <location>
        <begin position="49"/>
        <end position="156"/>
    </location>
</feature>
<proteinExistence type="predicted"/>
<dbReference type="Pfam" id="PF00581">
    <property type="entry name" value="Rhodanese"/>
    <property type="match status" value="1"/>
</dbReference>
<organism evidence="3">
    <name type="scientific">Magnetococcus massalia (strain MO-1)</name>
    <dbReference type="NCBI Taxonomy" id="451514"/>
    <lineage>
        <taxon>Bacteria</taxon>
        <taxon>Pseudomonadati</taxon>
        <taxon>Pseudomonadota</taxon>
        <taxon>Magnetococcia</taxon>
        <taxon>Magnetococcales</taxon>
        <taxon>Magnetococcaceae</taxon>
        <taxon>Magnetococcus</taxon>
    </lineage>
</organism>
<dbReference type="InterPro" id="IPR036873">
    <property type="entry name" value="Rhodanese-like_dom_sf"/>
</dbReference>
<accession>A0A1S7LMB2</accession>
<dbReference type="CDD" id="cd00158">
    <property type="entry name" value="RHOD"/>
    <property type="match status" value="1"/>
</dbReference>
<reference evidence="3" key="1">
    <citation type="submission" date="2015-04" db="EMBL/GenBank/DDBJ databases">
        <authorList>
            <person name="Syromyatnikov M.Y."/>
            <person name="Popov V.N."/>
        </authorList>
    </citation>
    <scope>NUCLEOTIDE SEQUENCE</scope>
    <source>
        <strain evidence="3">MO-1</strain>
    </source>
</reference>
<evidence type="ECO:0000313" key="3">
    <source>
        <dbReference type="EMBL" id="CRH08035.1"/>
    </source>
</evidence>
<keyword evidence="1" id="KW-0732">Signal</keyword>
<dbReference type="InterPro" id="IPR050229">
    <property type="entry name" value="GlpE_sulfurtransferase"/>
</dbReference>
<dbReference type="SUPFAM" id="SSF52821">
    <property type="entry name" value="Rhodanese/Cell cycle control phosphatase"/>
    <property type="match status" value="1"/>
</dbReference>
<dbReference type="Gene3D" id="3.40.250.10">
    <property type="entry name" value="Rhodanese-like domain"/>
    <property type="match status" value="1"/>
</dbReference>
<dbReference type="EMBL" id="LO017727">
    <property type="protein sequence ID" value="CRH08035.1"/>
    <property type="molecule type" value="Genomic_DNA"/>
</dbReference>
<dbReference type="PANTHER" id="PTHR43031">
    <property type="entry name" value="FAD-DEPENDENT OXIDOREDUCTASE"/>
    <property type="match status" value="1"/>
</dbReference>
<dbReference type="AlphaFoldDB" id="A0A1S7LMB2"/>
<dbReference type="SMART" id="SM00450">
    <property type="entry name" value="RHOD"/>
    <property type="match status" value="1"/>
</dbReference>
<sequence>MIRKRTVQFLLALLFLFAGQLHAADFPPTPTTLDGVEIVDADYMFQAMESEAALIVDARKPHAFKSAHIPGAVFCAPHSSKADLGANEVDAAVAFMHSCGEVMQADRGKEAIVYCASARCWRSPKAALALKKIGFTNVKWLRDGMKSWEKNEFPVE</sequence>
<name>A0A1S7LMB2_MAGMO</name>
<protein>
    <recommendedName>
        <fullName evidence="2">Rhodanese domain-containing protein</fullName>
    </recommendedName>
</protein>
<evidence type="ECO:0000256" key="1">
    <source>
        <dbReference type="SAM" id="SignalP"/>
    </source>
</evidence>
<feature type="chain" id="PRO_5012368182" description="Rhodanese domain-containing protein" evidence="1">
    <location>
        <begin position="24"/>
        <end position="156"/>
    </location>
</feature>
<feature type="signal peptide" evidence="1">
    <location>
        <begin position="1"/>
        <end position="23"/>
    </location>
</feature>
<evidence type="ECO:0000259" key="2">
    <source>
        <dbReference type="PROSITE" id="PS50206"/>
    </source>
</evidence>
<dbReference type="PROSITE" id="PS50206">
    <property type="entry name" value="RHODANESE_3"/>
    <property type="match status" value="1"/>
</dbReference>
<dbReference type="PANTHER" id="PTHR43031:SF1">
    <property type="entry name" value="PYRIDINE NUCLEOTIDE-DISULPHIDE OXIDOREDUCTASE"/>
    <property type="match status" value="1"/>
</dbReference>
<gene>
    <name evidence="3" type="ORF">MAGMO_3907</name>
</gene>